<keyword evidence="3" id="KW-1185">Reference proteome</keyword>
<feature type="region of interest" description="Disordered" evidence="1">
    <location>
        <begin position="1"/>
        <end position="21"/>
    </location>
</feature>
<accession>A0AA39NYZ0</accession>
<protein>
    <submittedName>
        <fullName evidence="2">Uncharacterized protein</fullName>
    </submittedName>
</protein>
<evidence type="ECO:0000256" key="1">
    <source>
        <dbReference type="SAM" id="MobiDB-lite"/>
    </source>
</evidence>
<dbReference type="Proteomes" id="UP001175228">
    <property type="component" value="Unassembled WGS sequence"/>
</dbReference>
<organism evidence="2 3">
    <name type="scientific">Armillaria luteobubalina</name>
    <dbReference type="NCBI Taxonomy" id="153913"/>
    <lineage>
        <taxon>Eukaryota</taxon>
        <taxon>Fungi</taxon>
        <taxon>Dikarya</taxon>
        <taxon>Basidiomycota</taxon>
        <taxon>Agaricomycotina</taxon>
        <taxon>Agaricomycetes</taxon>
        <taxon>Agaricomycetidae</taxon>
        <taxon>Agaricales</taxon>
        <taxon>Marasmiineae</taxon>
        <taxon>Physalacriaceae</taxon>
        <taxon>Armillaria</taxon>
    </lineage>
</organism>
<evidence type="ECO:0000313" key="2">
    <source>
        <dbReference type="EMBL" id="KAK0474306.1"/>
    </source>
</evidence>
<gene>
    <name evidence="2" type="ORF">EDD18DRAFT_1367962</name>
</gene>
<dbReference type="AlphaFoldDB" id="A0AA39NYZ0"/>
<reference evidence="2" key="1">
    <citation type="submission" date="2023-06" db="EMBL/GenBank/DDBJ databases">
        <authorList>
            <consortium name="Lawrence Berkeley National Laboratory"/>
            <person name="Ahrendt S."/>
            <person name="Sahu N."/>
            <person name="Indic B."/>
            <person name="Wong-Bajracharya J."/>
            <person name="Merenyi Z."/>
            <person name="Ke H.-M."/>
            <person name="Monk M."/>
            <person name="Kocsube S."/>
            <person name="Drula E."/>
            <person name="Lipzen A."/>
            <person name="Balint B."/>
            <person name="Henrissat B."/>
            <person name="Andreopoulos B."/>
            <person name="Martin F.M."/>
            <person name="Harder C.B."/>
            <person name="Rigling D."/>
            <person name="Ford K.L."/>
            <person name="Foster G.D."/>
            <person name="Pangilinan J."/>
            <person name="Papanicolaou A."/>
            <person name="Barry K."/>
            <person name="LaButti K."/>
            <person name="Viragh M."/>
            <person name="Koriabine M."/>
            <person name="Yan M."/>
            <person name="Riley R."/>
            <person name="Champramary S."/>
            <person name="Plett K.L."/>
            <person name="Tsai I.J."/>
            <person name="Slot J."/>
            <person name="Sipos G."/>
            <person name="Plett J."/>
            <person name="Nagy L.G."/>
            <person name="Grigoriev I.V."/>
        </authorList>
    </citation>
    <scope>NUCLEOTIDE SEQUENCE</scope>
    <source>
        <strain evidence="2">HWK02</strain>
    </source>
</reference>
<comment type="caution">
    <text evidence="2">The sequence shown here is derived from an EMBL/GenBank/DDBJ whole genome shotgun (WGS) entry which is preliminary data.</text>
</comment>
<dbReference type="EMBL" id="JAUEPU010000178">
    <property type="protein sequence ID" value="KAK0474306.1"/>
    <property type="molecule type" value="Genomic_DNA"/>
</dbReference>
<proteinExistence type="predicted"/>
<evidence type="ECO:0000313" key="3">
    <source>
        <dbReference type="Proteomes" id="UP001175228"/>
    </source>
</evidence>
<name>A0AA39NYZ0_9AGAR</name>
<sequence length="101" mass="10959">MPARPVAPPQSQQISPRPFPDFKNSQRLWSCLSITLVAASTMAGTRDDVYDTVFSAVELAIRSLAVRLTGTLSVTPIMVVPPSHFYPKRDADGSTSSRPQA</sequence>